<dbReference type="EMBL" id="QGDH01000105">
    <property type="protein sequence ID" value="RAR07153.1"/>
    <property type="molecule type" value="Genomic_DNA"/>
</dbReference>
<evidence type="ECO:0000256" key="4">
    <source>
        <dbReference type="ARBA" id="ARBA00022827"/>
    </source>
</evidence>
<dbReference type="GO" id="GO:0004497">
    <property type="term" value="F:monooxygenase activity"/>
    <property type="evidence" value="ECO:0007669"/>
    <property type="project" value="UniProtKB-KW"/>
</dbReference>
<dbReference type="PANTHER" id="PTHR13789">
    <property type="entry name" value="MONOOXYGENASE"/>
    <property type="match status" value="1"/>
</dbReference>
<protein>
    <submittedName>
        <fullName evidence="8">Monooxygenase</fullName>
    </submittedName>
</protein>
<organism evidence="8 9">
    <name type="scientific">Stemphylium lycopersici</name>
    <name type="common">Tomato gray leaf spot disease fungus</name>
    <name type="synonym">Thyrospora lycopersici</name>
    <dbReference type="NCBI Taxonomy" id="183478"/>
    <lineage>
        <taxon>Eukaryota</taxon>
        <taxon>Fungi</taxon>
        <taxon>Dikarya</taxon>
        <taxon>Ascomycota</taxon>
        <taxon>Pezizomycotina</taxon>
        <taxon>Dothideomycetes</taxon>
        <taxon>Pleosporomycetidae</taxon>
        <taxon>Pleosporales</taxon>
        <taxon>Pleosporineae</taxon>
        <taxon>Pleosporaceae</taxon>
        <taxon>Stemphylium</taxon>
    </lineage>
</organism>
<evidence type="ECO:0000313" key="9">
    <source>
        <dbReference type="Proteomes" id="UP000249619"/>
    </source>
</evidence>
<dbReference type="SUPFAM" id="SSF51905">
    <property type="entry name" value="FAD/NAD(P)-binding domain"/>
    <property type="match status" value="1"/>
</dbReference>
<evidence type="ECO:0000313" key="8">
    <source>
        <dbReference type="EMBL" id="RAR07153.1"/>
    </source>
</evidence>
<dbReference type="InterPro" id="IPR050493">
    <property type="entry name" value="FAD-dep_Monooxygenase_BioMet"/>
</dbReference>
<keyword evidence="6 8" id="KW-0503">Monooxygenase</keyword>
<dbReference type="InterPro" id="IPR002938">
    <property type="entry name" value="FAD-bd"/>
</dbReference>
<evidence type="ECO:0000259" key="7">
    <source>
        <dbReference type="Pfam" id="PF01494"/>
    </source>
</evidence>
<evidence type="ECO:0000256" key="3">
    <source>
        <dbReference type="ARBA" id="ARBA00022630"/>
    </source>
</evidence>
<dbReference type="Gene3D" id="3.50.50.60">
    <property type="entry name" value="FAD/NAD(P)-binding domain"/>
    <property type="match status" value="1"/>
</dbReference>
<comment type="similarity">
    <text evidence="2">Belongs to the paxM FAD-dependent monooxygenase family.</text>
</comment>
<sequence length="506" mass="56293">MAPHIVTINATGDKHEFDVENWARTSVSNDLPTRHPRTGVDVLVVGAGMGGLTAALECWRKGHNVVGILERNEGPVYSGDIIVMLPSAVSVVRHWPAMQRDMDEEQVDATVSYETHRGEHIYGPTVPSYNDPEYRQEREEKGHRPFVAPAQIRSKFYRMLLRQAACLGFTIEYGKAVQDYFEDEHMGKGGVVLQDGQVRVADVVVAADGLRSRSELLIHGRNTAPRSSGMSIYRTAYPKDVAMRDAVVQKRWGNKPPIWEYWLGPGMYMGVFVSDDIVSWGFTPLDAQGEATESWEPDTDPEHIVKELLKVPGWDPAILALVRTAPQGVVHWPLLWRDLKRDWVSKGGRVVQVGDSAHSFTPTSGNGATQALEDAITLAACLQLAGRGGVATGTKIYNLLRYERVSCAQKMAFVNAQLKTATNWDAIAEDPSRVRTRFPKWIFSHDPEAYAYEKYGQAFAHLAGRVEFANSNVPPGHTFVPWTVDEVAASMRVGRRVEDLLDGDWS</sequence>
<dbReference type="Pfam" id="PF01494">
    <property type="entry name" value="FAD_binding_3"/>
    <property type="match status" value="1"/>
</dbReference>
<dbReference type="AlphaFoldDB" id="A0A364MY97"/>
<keyword evidence="5" id="KW-0560">Oxidoreductase</keyword>
<accession>A0A364MY97</accession>
<dbReference type="PRINTS" id="PR00420">
    <property type="entry name" value="RNGMNOXGNASE"/>
</dbReference>
<dbReference type="PANTHER" id="PTHR13789:SF315">
    <property type="entry name" value="FAD-DEPENDENT MONOOXYGENASE MDPD"/>
    <property type="match status" value="1"/>
</dbReference>
<dbReference type="GO" id="GO:0071949">
    <property type="term" value="F:FAD binding"/>
    <property type="evidence" value="ECO:0007669"/>
    <property type="project" value="InterPro"/>
</dbReference>
<evidence type="ECO:0000256" key="2">
    <source>
        <dbReference type="ARBA" id="ARBA00007992"/>
    </source>
</evidence>
<reference evidence="9" key="1">
    <citation type="submission" date="2018-05" db="EMBL/GenBank/DDBJ databases">
        <title>Draft genome sequence of Stemphylium lycopersici strain CIDEFI 213.</title>
        <authorList>
            <person name="Medina R."/>
            <person name="Franco M.E.E."/>
            <person name="Lucentini C.G."/>
            <person name="Saparrat M.C.N."/>
            <person name="Balatti P.A."/>
        </authorList>
    </citation>
    <scope>NUCLEOTIDE SEQUENCE [LARGE SCALE GENOMIC DNA]</scope>
    <source>
        <strain evidence="9">CIDEFI 213</strain>
    </source>
</reference>
<feature type="domain" description="FAD-binding" evidence="7">
    <location>
        <begin position="40"/>
        <end position="388"/>
    </location>
</feature>
<dbReference type="STRING" id="183478.A0A364MY97"/>
<evidence type="ECO:0000256" key="1">
    <source>
        <dbReference type="ARBA" id="ARBA00001974"/>
    </source>
</evidence>
<comment type="caution">
    <text evidence="8">The sequence shown here is derived from an EMBL/GenBank/DDBJ whole genome shotgun (WGS) entry which is preliminary data.</text>
</comment>
<keyword evidence="3" id="KW-0285">Flavoprotein</keyword>
<name>A0A364MY97_STELY</name>
<proteinExistence type="inferred from homology"/>
<evidence type="ECO:0000256" key="5">
    <source>
        <dbReference type="ARBA" id="ARBA00023002"/>
    </source>
</evidence>
<evidence type="ECO:0000256" key="6">
    <source>
        <dbReference type="ARBA" id="ARBA00023033"/>
    </source>
</evidence>
<dbReference type="InterPro" id="IPR036188">
    <property type="entry name" value="FAD/NAD-bd_sf"/>
</dbReference>
<dbReference type="Proteomes" id="UP000249619">
    <property type="component" value="Unassembled WGS sequence"/>
</dbReference>
<gene>
    <name evidence="8" type="ORF">DDE83_006651</name>
</gene>
<keyword evidence="4" id="KW-0274">FAD</keyword>
<comment type="cofactor">
    <cofactor evidence="1">
        <name>FAD</name>
        <dbReference type="ChEBI" id="CHEBI:57692"/>
    </cofactor>
</comment>
<keyword evidence="9" id="KW-1185">Reference proteome</keyword>